<keyword evidence="1" id="KW-0805">Transcription regulation</keyword>
<keyword evidence="3" id="KW-0804">Transcription</keyword>
<accession>A0A9D1DXU4</accession>
<keyword evidence="2" id="KW-0238">DNA-binding</keyword>
<reference evidence="5" key="1">
    <citation type="submission" date="2020-10" db="EMBL/GenBank/DDBJ databases">
        <authorList>
            <person name="Gilroy R."/>
        </authorList>
    </citation>
    <scope>NUCLEOTIDE SEQUENCE</scope>
    <source>
        <strain evidence="5">CHK189-12415</strain>
    </source>
</reference>
<dbReference type="Proteomes" id="UP000824241">
    <property type="component" value="Unassembled WGS sequence"/>
</dbReference>
<name>A0A9D1DXU4_9FIRM</name>
<evidence type="ECO:0000313" key="5">
    <source>
        <dbReference type="EMBL" id="HIR60918.1"/>
    </source>
</evidence>
<reference evidence="5" key="2">
    <citation type="journal article" date="2021" name="PeerJ">
        <title>Extensive microbial diversity within the chicken gut microbiome revealed by metagenomics and culture.</title>
        <authorList>
            <person name="Gilroy R."/>
            <person name="Ravi A."/>
            <person name="Getino M."/>
            <person name="Pursley I."/>
            <person name="Horton D.L."/>
            <person name="Alikhan N.F."/>
            <person name="Baker D."/>
            <person name="Gharbi K."/>
            <person name="Hall N."/>
            <person name="Watson M."/>
            <person name="Adriaenssens E.M."/>
            <person name="Foster-Nyarko E."/>
            <person name="Jarju S."/>
            <person name="Secka A."/>
            <person name="Antonio M."/>
            <person name="Oren A."/>
            <person name="Chaudhuri R.R."/>
            <person name="La Ragione R."/>
            <person name="Hildebrand F."/>
            <person name="Pallen M.J."/>
        </authorList>
    </citation>
    <scope>NUCLEOTIDE SEQUENCE</scope>
    <source>
        <strain evidence="5">CHK189-12415</strain>
    </source>
</reference>
<dbReference type="GO" id="GO:0003700">
    <property type="term" value="F:DNA-binding transcription factor activity"/>
    <property type="evidence" value="ECO:0007669"/>
    <property type="project" value="InterPro"/>
</dbReference>
<dbReference type="PANTHER" id="PTHR42756:SF1">
    <property type="entry name" value="TRANSCRIPTIONAL REPRESSOR OF EMRAB OPERON"/>
    <property type="match status" value="1"/>
</dbReference>
<dbReference type="Gene3D" id="1.10.10.10">
    <property type="entry name" value="Winged helix-like DNA-binding domain superfamily/Winged helix DNA-binding domain"/>
    <property type="match status" value="1"/>
</dbReference>
<evidence type="ECO:0000313" key="6">
    <source>
        <dbReference type="Proteomes" id="UP000824241"/>
    </source>
</evidence>
<dbReference type="InterPro" id="IPR036388">
    <property type="entry name" value="WH-like_DNA-bd_sf"/>
</dbReference>
<dbReference type="AlphaFoldDB" id="A0A9D1DXU4"/>
<dbReference type="EMBL" id="DVHA01000164">
    <property type="protein sequence ID" value="HIR60918.1"/>
    <property type="molecule type" value="Genomic_DNA"/>
</dbReference>
<dbReference type="SMART" id="SM00347">
    <property type="entry name" value="HTH_MARR"/>
    <property type="match status" value="1"/>
</dbReference>
<evidence type="ECO:0000256" key="2">
    <source>
        <dbReference type="ARBA" id="ARBA00023125"/>
    </source>
</evidence>
<dbReference type="InterPro" id="IPR036390">
    <property type="entry name" value="WH_DNA-bd_sf"/>
</dbReference>
<gene>
    <name evidence="5" type="ORF">IAB37_05015</name>
</gene>
<protein>
    <submittedName>
        <fullName evidence="5">MarR family transcriptional regulator</fullName>
    </submittedName>
</protein>
<organism evidence="5 6">
    <name type="scientific">Candidatus Faecivivens stercoravium</name>
    <dbReference type="NCBI Taxonomy" id="2840803"/>
    <lineage>
        <taxon>Bacteria</taxon>
        <taxon>Bacillati</taxon>
        <taxon>Bacillota</taxon>
        <taxon>Clostridia</taxon>
        <taxon>Eubacteriales</taxon>
        <taxon>Oscillospiraceae</taxon>
        <taxon>Oscillospiraceae incertae sedis</taxon>
        <taxon>Candidatus Faecivivens</taxon>
    </lineage>
</organism>
<sequence>MEERDYERLMRKMVRSLVVLRFSDFSQMVSETIKGEGFILGYLYHNSSAQPGDISRMMQASTAYVAKLLRGMEEKGLIFRRKDPEDKRKILIGLTDKGRNEAAKMEDAVQKGMIRFLKSLGDQDAQTFVRILSGIAERQEGKKI</sequence>
<proteinExistence type="predicted"/>
<feature type="domain" description="HTH marR-type" evidence="4">
    <location>
        <begin position="6"/>
        <end position="137"/>
    </location>
</feature>
<evidence type="ECO:0000256" key="1">
    <source>
        <dbReference type="ARBA" id="ARBA00023015"/>
    </source>
</evidence>
<dbReference type="Pfam" id="PF01047">
    <property type="entry name" value="MarR"/>
    <property type="match status" value="1"/>
</dbReference>
<evidence type="ECO:0000256" key="3">
    <source>
        <dbReference type="ARBA" id="ARBA00023163"/>
    </source>
</evidence>
<evidence type="ECO:0000259" key="4">
    <source>
        <dbReference type="PROSITE" id="PS50995"/>
    </source>
</evidence>
<comment type="caution">
    <text evidence="5">The sequence shown here is derived from an EMBL/GenBank/DDBJ whole genome shotgun (WGS) entry which is preliminary data.</text>
</comment>
<dbReference type="SUPFAM" id="SSF46785">
    <property type="entry name" value="Winged helix' DNA-binding domain"/>
    <property type="match status" value="1"/>
</dbReference>
<dbReference type="InterPro" id="IPR000835">
    <property type="entry name" value="HTH_MarR-typ"/>
</dbReference>
<dbReference type="PROSITE" id="PS50995">
    <property type="entry name" value="HTH_MARR_2"/>
    <property type="match status" value="1"/>
</dbReference>
<dbReference type="GO" id="GO:0003677">
    <property type="term" value="F:DNA binding"/>
    <property type="evidence" value="ECO:0007669"/>
    <property type="project" value="UniProtKB-KW"/>
</dbReference>
<dbReference type="PANTHER" id="PTHR42756">
    <property type="entry name" value="TRANSCRIPTIONAL REGULATOR, MARR"/>
    <property type="match status" value="1"/>
</dbReference>